<reference evidence="8 9" key="1">
    <citation type="journal article" date="2014" name="Genome Announc.">
        <title>Draft Genome Sequence of the Boron-Tolerant and Moderately Halotolerant Bacterium Gracilibacillus boraciitolerans JCM 21714T.</title>
        <authorList>
            <person name="Ahmed I."/>
            <person name="Oshima K."/>
            <person name="Suda W."/>
            <person name="Kitamura K."/>
            <person name="Iida T."/>
            <person name="Ohmori Y."/>
            <person name="Fujiwara T."/>
            <person name="Hattori M."/>
            <person name="Ohkuma M."/>
        </authorList>
    </citation>
    <scope>NUCLEOTIDE SEQUENCE [LARGE SCALE GENOMIC DNA]</scope>
    <source>
        <strain evidence="8 9">JCM 21714</strain>
    </source>
</reference>
<evidence type="ECO:0000259" key="6">
    <source>
        <dbReference type="PROSITE" id="PS51736"/>
    </source>
</evidence>
<dbReference type="InterPro" id="IPR050639">
    <property type="entry name" value="SSR_resolvase"/>
</dbReference>
<dbReference type="PROSITE" id="PS51737">
    <property type="entry name" value="RECOMBINASE_DNA_BIND"/>
    <property type="match status" value="1"/>
</dbReference>
<dbReference type="Proteomes" id="UP000019102">
    <property type="component" value="Unassembled WGS sequence"/>
</dbReference>
<evidence type="ECO:0000256" key="2">
    <source>
        <dbReference type="ARBA" id="ARBA00023125"/>
    </source>
</evidence>
<dbReference type="CDD" id="cd00338">
    <property type="entry name" value="Ser_Recombinase"/>
    <property type="match status" value="1"/>
</dbReference>
<dbReference type="GO" id="GO:0003677">
    <property type="term" value="F:DNA binding"/>
    <property type="evidence" value="ECO:0007669"/>
    <property type="project" value="UniProtKB-KW"/>
</dbReference>
<dbReference type="InterPro" id="IPR011109">
    <property type="entry name" value="DNA_bind_recombinase_dom"/>
</dbReference>
<evidence type="ECO:0000259" key="7">
    <source>
        <dbReference type="PROSITE" id="PS51737"/>
    </source>
</evidence>
<evidence type="ECO:0000313" key="9">
    <source>
        <dbReference type="Proteomes" id="UP000019102"/>
    </source>
</evidence>
<evidence type="ECO:0000256" key="3">
    <source>
        <dbReference type="ARBA" id="ARBA00023172"/>
    </source>
</evidence>
<dbReference type="Pfam" id="PF07508">
    <property type="entry name" value="Recombinase"/>
    <property type="match status" value="1"/>
</dbReference>
<evidence type="ECO:0000313" key="8">
    <source>
        <dbReference type="EMBL" id="GAE93884.1"/>
    </source>
</evidence>
<dbReference type="InterPro" id="IPR038109">
    <property type="entry name" value="DNA_bind_recomb_sf"/>
</dbReference>
<feature type="active site" description="O-(5'-phospho-DNA)-serine intermediate" evidence="4 5">
    <location>
        <position position="11"/>
    </location>
</feature>
<protein>
    <submittedName>
        <fullName evidence="8">Phage DNA invertase</fullName>
    </submittedName>
</protein>
<dbReference type="PROSITE" id="PS00397">
    <property type="entry name" value="RECOMBINASES_1"/>
    <property type="match status" value="1"/>
</dbReference>
<comment type="caution">
    <text evidence="8">The sequence shown here is derived from an EMBL/GenBank/DDBJ whole genome shotgun (WGS) entry which is preliminary data.</text>
</comment>
<proteinExistence type="predicted"/>
<dbReference type="PANTHER" id="PTHR30461">
    <property type="entry name" value="DNA-INVERTASE FROM LAMBDOID PROPHAGE"/>
    <property type="match status" value="1"/>
</dbReference>
<dbReference type="SUPFAM" id="SSF53041">
    <property type="entry name" value="Resolvase-like"/>
    <property type="match status" value="1"/>
</dbReference>
<dbReference type="RefSeq" id="WP_052000526.1">
    <property type="nucleotide sequence ID" value="NZ_BAVS01000016.1"/>
</dbReference>
<dbReference type="Pfam" id="PF00239">
    <property type="entry name" value="Resolvase"/>
    <property type="match status" value="1"/>
</dbReference>
<keyword evidence="1" id="KW-0229">DNA integration</keyword>
<organism evidence="8 9">
    <name type="scientific">Gracilibacillus boraciitolerans JCM 21714</name>
    <dbReference type="NCBI Taxonomy" id="1298598"/>
    <lineage>
        <taxon>Bacteria</taxon>
        <taxon>Bacillati</taxon>
        <taxon>Bacillota</taxon>
        <taxon>Bacilli</taxon>
        <taxon>Bacillales</taxon>
        <taxon>Bacillaceae</taxon>
        <taxon>Gracilibacillus</taxon>
    </lineage>
</organism>
<dbReference type="EMBL" id="BAVS01000016">
    <property type="protein sequence ID" value="GAE93884.1"/>
    <property type="molecule type" value="Genomic_DNA"/>
</dbReference>
<keyword evidence="3" id="KW-0233">DNA recombination</keyword>
<dbReference type="InterPro" id="IPR036162">
    <property type="entry name" value="Resolvase-like_N_sf"/>
</dbReference>
<dbReference type="InterPro" id="IPR006119">
    <property type="entry name" value="Resolv_N"/>
</dbReference>
<accession>W4VM78</accession>
<dbReference type="GO" id="GO:0000150">
    <property type="term" value="F:DNA strand exchange activity"/>
    <property type="evidence" value="ECO:0007669"/>
    <property type="project" value="InterPro"/>
</dbReference>
<name>W4VM78_9BACI</name>
<dbReference type="OrthoDB" id="9811097at2"/>
<evidence type="ECO:0000256" key="4">
    <source>
        <dbReference type="PIRSR" id="PIRSR606118-50"/>
    </source>
</evidence>
<dbReference type="PROSITE" id="PS51736">
    <property type="entry name" value="RECOMBINASES_3"/>
    <property type="match status" value="1"/>
</dbReference>
<dbReference type="PANTHER" id="PTHR30461:SF23">
    <property type="entry name" value="DNA RECOMBINASE-RELATED"/>
    <property type="match status" value="1"/>
</dbReference>
<dbReference type="GO" id="GO:0015074">
    <property type="term" value="P:DNA integration"/>
    <property type="evidence" value="ECO:0007669"/>
    <property type="project" value="UniProtKB-KW"/>
</dbReference>
<dbReference type="Gene3D" id="3.40.50.1390">
    <property type="entry name" value="Resolvase, N-terminal catalytic domain"/>
    <property type="match status" value="1"/>
</dbReference>
<feature type="domain" description="Resolvase/invertase-type recombinase catalytic" evidence="6">
    <location>
        <begin position="3"/>
        <end position="151"/>
    </location>
</feature>
<dbReference type="SMART" id="SM00857">
    <property type="entry name" value="Resolvase"/>
    <property type="match status" value="1"/>
</dbReference>
<sequence>MLTGVIYARVSTEEQASEGYSIEAQKQLLRDYAKHRNIQIIDEYIDEGRSGKSIEGRPQMLRLLRDAKDTKFDAVITYKLDRLARKTRDSLEIIETLERHNVQLMSYSESIDTSTPGGKMFYTVLSSISEMERSTIIDRVKMGMNQRAKQGKWNGGIVFGYNVVDKELVVNEDEAAIVQDIFNLADKGYGFKKIAYDLNKRGIKTKKNKEFSTISIKTILNNPMYIGRFVLISMKIGQRKDDKEKILALY</sequence>
<dbReference type="STRING" id="1298598.JCM21714_2995"/>
<gene>
    <name evidence="8" type="ORF">JCM21714_2995</name>
</gene>
<dbReference type="Gene3D" id="3.90.1750.20">
    <property type="entry name" value="Putative Large Serine Recombinase, Chain B, Domain 2"/>
    <property type="match status" value="1"/>
</dbReference>
<dbReference type="AlphaFoldDB" id="W4VM78"/>
<dbReference type="InterPro" id="IPR006118">
    <property type="entry name" value="Recombinase_CS"/>
</dbReference>
<feature type="domain" description="Recombinase" evidence="7">
    <location>
        <begin position="158"/>
        <end position="250"/>
    </location>
</feature>
<evidence type="ECO:0000256" key="1">
    <source>
        <dbReference type="ARBA" id="ARBA00022908"/>
    </source>
</evidence>
<keyword evidence="2" id="KW-0238">DNA-binding</keyword>
<keyword evidence="9" id="KW-1185">Reference proteome</keyword>
<dbReference type="eggNOG" id="COG1961">
    <property type="taxonomic scope" value="Bacteria"/>
</dbReference>
<evidence type="ECO:0000256" key="5">
    <source>
        <dbReference type="PROSITE-ProRule" id="PRU10137"/>
    </source>
</evidence>